<keyword evidence="2" id="KW-1185">Reference proteome</keyword>
<proteinExistence type="predicted"/>
<evidence type="ECO:0000313" key="1">
    <source>
        <dbReference type="EMBL" id="RVU26826.1"/>
    </source>
</evidence>
<dbReference type="RefSeq" id="WP_127802377.1">
    <property type="nucleotide sequence ID" value="NZ_SACY01000001.1"/>
</dbReference>
<accession>A0A437PX24</accession>
<dbReference type="AlphaFoldDB" id="A0A437PX24"/>
<dbReference type="EMBL" id="SACY01000001">
    <property type="protein sequence ID" value="RVU26826.1"/>
    <property type="molecule type" value="Genomic_DNA"/>
</dbReference>
<sequence length="105" mass="12190">MIQFNLSLFIDNKIEQQAITALTKIILPELKKWKDIKATHLFSIDSHQEKDSIGLSIQCLIPNSKEKEIQDKIVQLINGFFQAEFPNQFVYFSSQLSLKYSNQLD</sequence>
<comment type="caution">
    <text evidence="1">The sequence shown here is derived from an EMBL/GenBank/DDBJ whole genome shotgun (WGS) entry which is preliminary data.</text>
</comment>
<dbReference type="Proteomes" id="UP000282832">
    <property type="component" value="Unassembled WGS sequence"/>
</dbReference>
<dbReference type="OrthoDB" id="1121837at2"/>
<protein>
    <submittedName>
        <fullName evidence="1">Uncharacterized protein</fullName>
    </submittedName>
</protein>
<reference evidence="1 2" key="1">
    <citation type="submission" date="2019-01" db="EMBL/GenBank/DDBJ databases">
        <authorList>
            <person name="Chen W.-M."/>
        </authorList>
    </citation>
    <scope>NUCLEOTIDE SEQUENCE [LARGE SCALE GENOMIC DNA]</scope>
    <source>
        <strain evidence="1 2">FSY-15</strain>
    </source>
</reference>
<gene>
    <name evidence="1" type="ORF">EOJ36_02185</name>
</gene>
<organism evidence="1 2">
    <name type="scientific">Sandaracinomonas limnophila</name>
    <dbReference type="NCBI Taxonomy" id="1862386"/>
    <lineage>
        <taxon>Bacteria</taxon>
        <taxon>Pseudomonadati</taxon>
        <taxon>Bacteroidota</taxon>
        <taxon>Cytophagia</taxon>
        <taxon>Cytophagales</taxon>
        <taxon>Flectobacillaceae</taxon>
        <taxon>Sandaracinomonas</taxon>
    </lineage>
</organism>
<name>A0A437PX24_9BACT</name>
<evidence type="ECO:0000313" key="2">
    <source>
        <dbReference type="Proteomes" id="UP000282832"/>
    </source>
</evidence>